<dbReference type="PIRSF" id="PIRSF003107">
    <property type="entry name" value="PhoU"/>
    <property type="match status" value="1"/>
</dbReference>
<keyword evidence="4 7" id="KW-0813">Transport</keyword>
<keyword evidence="6 7" id="KW-0592">Phosphate transport</keyword>
<dbReference type="GO" id="GO:0030643">
    <property type="term" value="P:intracellular phosphate ion homeostasis"/>
    <property type="evidence" value="ECO:0007669"/>
    <property type="project" value="InterPro"/>
</dbReference>
<evidence type="ECO:0000256" key="3">
    <source>
        <dbReference type="ARBA" id="ARBA00011738"/>
    </source>
</evidence>
<keyword evidence="5 7" id="KW-0963">Cytoplasm</keyword>
<dbReference type="InterPro" id="IPR038078">
    <property type="entry name" value="PhoU-like_sf"/>
</dbReference>
<keyword evidence="10" id="KW-1185">Reference proteome</keyword>
<reference evidence="9" key="1">
    <citation type="submission" date="2022-01" db="EMBL/GenBank/DDBJ databases">
        <title>Complete genome of Methanomicrobium antiquum DSM 21220.</title>
        <authorList>
            <person name="Chen S.-C."/>
            <person name="You Y.-T."/>
            <person name="Zhou Y.-Z."/>
            <person name="Lai M.-C."/>
        </authorList>
    </citation>
    <scope>NUCLEOTIDE SEQUENCE</scope>
    <source>
        <strain evidence="9">DSM 21220</strain>
    </source>
</reference>
<comment type="function">
    <text evidence="7">Plays a role in the regulation of phosphate uptake.</text>
</comment>
<evidence type="ECO:0000256" key="7">
    <source>
        <dbReference type="PIRNR" id="PIRNR003107"/>
    </source>
</evidence>
<dbReference type="SUPFAM" id="SSF109755">
    <property type="entry name" value="PhoU-like"/>
    <property type="match status" value="1"/>
</dbReference>
<evidence type="ECO:0000313" key="9">
    <source>
        <dbReference type="EMBL" id="WFN37700.1"/>
    </source>
</evidence>
<dbReference type="GeneID" id="79949682"/>
<evidence type="ECO:0000259" key="8">
    <source>
        <dbReference type="Pfam" id="PF01895"/>
    </source>
</evidence>
<proteinExistence type="inferred from homology"/>
<evidence type="ECO:0000256" key="4">
    <source>
        <dbReference type="ARBA" id="ARBA00022448"/>
    </source>
</evidence>
<accession>A0AAF0FXD0</accession>
<dbReference type="NCBIfam" id="TIGR02135">
    <property type="entry name" value="phoU_full"/>
    <property type="match status" value="1"/>
</dbReference>
<name>A0AAF0FXD0_9EURY</name>
<dbReference type="Pfam" id="PF01895">
    <property type="entry name" value="PhoU"/>
    <property type="match status" value="2"/>
</dbReference>
<comment type="subunit">
    <text evidence="3 7">Homodimer.</text>
</comment>
<gene>
    <name evidence="9" type="primary">phoU</name>
    <name evidence="9" type="ORF">L1994_04750</name>
</gene>
<dbReference type="Gene3D" id="1.20.58.220">
    <property type="entry name" value="Phosphate transport system protein phou homolog 2, domain 2"/>
    <property type="match status" value="1"/>
</dbReference>
<dbReference type="InterPro" id="IPR028366">
    <property type="entry name" value="PhoU"/>
</dbReference>
<dbReference type="GO" id="GO:0006817">
    <property type="term" value="P:phosphate ion transport"/>
    <property type="evidence" value="ECO:0007669"/>
    <property type="project" value="UniProtKB-KW"/>
</dbReference>
<dbReference type="RefSeq" id="WP_278100540.1">
    <property type="nucleotide sequence ID" value="NZ_CP091092.1"/>
</dbReference>
<organism evidence="9 10">
    <name type="scientific">Methanomicrobium antiquum</name>
    <dbReference type="NCBI Taxonomy" id="487686"/>
    <lineage>
        <taxon>Archaea</taxon>
        <taxon>Methanobacteriati</taxon>
        <taxon>Methanobacteriota</taxon>
        <taxon>Stenosarchaea group</taxon>
        <taxon>Methanomicrobia</taxon>
        <taxon>Methanomicrobiales</taxon>
        <taxon>Methanomicrobiaceae</taxon>
        <taxon>Methanomicrobium</taxon>
    </lineage>
</organism>
<dbReference type="GO" id="GO:0005737">
    <property type="term" value="C:cytoplasm"/>
    <property type="evidence" value="ECO:0007669"/>
    <property type="project" value="UniProtKB-SubCell"/>
</dbReference>
<dbReference type="KEGG" id="manq:L1994_04750"/>
<evidence type="ECO:0000256" key="5">
    <source>
        <dbReference type="ARBA" id="ARBA00022490"/>
    </source>
</evidence>
<comment type="similarity">
    <text evidence="2 7">Belongs to the PhoU family.</text>
</comment>
<protein>
    <recommendedName>
        <fullName evidence="7">Phosphate-specific transport system accessory protein PhoU</fullName>
    </recommendedName>
</protein>
<dbReference type="InterPro" id="IPR026022">
    <property type="entry name" value="PhoU_dom"/>
</dbReference>
<evidence type="ECO:0000256" key="6">
    <source>
        <dbReference type="ARBA" id="ARBA00022592"/>
    </source>
</evidence>
<dbReference type="FunFam" id="1.20.58.220:FF:000004">
    <property type="entry name" value="Phosphate-specific transport system accessory protein PhoU"/>
    <property type="match status" value="1"/>
</dbReference>
<dbReference type="GO" id="GO:0045936">
    <property type="term" value="P:negative regulation of phosphate metabolic process"/>
    <property type="evidence" value="ECO:0007669"/>
    <property type="project" value="InterPro"/>
</dbReference>
<sequence length="216" mass="25118">MTDKFHLEIQNLKKITAEMGHFSMKMFTDSLMALKNLDEEKAKDVYLRKEKLLEYNKLIEEETIRILSLFQPVAGDLRTITCISQMNTSFYRLGRNAKEISNFIEFMPQFSHLGIMNSICHMAGCVLSMLSDCLYAFENEDAEIIKTFSGREQDIDNLQKTIFRESITYMMEDNSKITACTEYVMASRILERMGDHACLMGEKIYFMIKGQMIEIN</sequence>
<evidence type="ECO:0000313" key="10">
    <source>
        <dbReference type="Proteomes" id="UP001218895"/>
    </source>
</evidence>
<feature type="domain" description="PhoU" evidence="8">
    <location>
        <begin position="119"/>
        <end position="203"/>
    </location>
</feature>
<evidence type="ECO:0000256" key="1">
    <source>
        <dbReference type="ARBA" id="ARBA00004496"/>
    </source>
</evidence>
<dbReference type="Proteomes" id="UP001218895">
    <property type="component" value="Chromosome"/>
</dbReference>
<feature type="domain" description="PhoU" evidence="8">
    <location>
        <begin position="17"/>
        <end position="103"/>
    </location>
</feature>
<comment type="subcellular location">
    <subcellularLocation>
        <location evidence="1 7">Cytoplasm</location>
    </subcellularLocation>
</comment>
<dbReference type="PANTHER" id="PTHR42930:SF3">
    <property type="entry name" value="PHOSPHATE-SPECIFIC TRANSPORT SYSTEM ACCESSORY PROTEIN PHOU"/>
    <property type="match status" value="1"/>
</dbReference>
<dbReference type="AlphaFoldDB" id="A0AAF0FXD0"/>
<dbReference type="PANTHER" id="PTHR42930">
    <property type="entry name" value="PHOSPHATE-SPECIFIC TRANSPORT SYSTEM ACCESSORY PROTEIN PHOU"/>
    <property type="match status" value="1"/>
</dbReference>
<dbReference type="EMBL" id="CP091092">
    <property type="protein sequence ID" value="WFN37700.1"/>
    <property type="molecule type" value="Genomic_DNA"/>
</dbReference>
<evidence type="ECO:0000256" key="2">
    <source>
        <dbReference type="ARBA" id="ARBA00008107"/>
    </source>
</evidence>